<dbReference type="Gene3D" id="3.10.590.10">
    <property type="entry name" value="ph1033 like domains"/>
    <property type="match status" value="1"/>
</dbReference>
<dbReference type="OrthoDB" id="306690at2759"/>
<dbReference type="InterPro" id="IPR007275">
    <property type="entry name" value="YTH_domain"/>
</dbReference>
<dbReference type="Pfam" id="PF04146">
    <property type="entry name" value="YTH"/>
    <property type="match status" value="2"/>
</dbReference>
<feature type="compositionally biased region" description="Pro residues" evidence="1">
    <location>
        <begin position="343"/>
        <end position="353"/>
    </location>
</feature>
<feature type="compositionally biased region" description="Low complexity" evidence="1">
    <location>
        <begin position="152"/>
        <end position="164"/>
    </location>
</feature>
<organism evidence="3 4">
    <name type="scientific">Mesocestoides corti</name>
    <name type="common">Flatworm</name>
    <dbReference type="NCBI Taxonomy" id="53468"/>
    <lineage>
        <taxon>Eukaryota</taxon>
        <taxon>Metazoa</taxon>
        <taxon>Spiralia</taxon>
        <taxon>Lophotrochozoa</taxon>
        <taxon>Platyhelminthes</taxon>
        <taxon>Cestoda</taxon>
        <taxon>Eucestoda</taxon>
        <taxon>Cyclophyllidea</taxon>
        <taxon>Mesocestoididae</taxon>
        <taxon>Mesocestoides</taxon>
    </lineage>
</organism>
<feature type="compositionally biased region" description="Low complexity" evidence="1">
    <location>
        <begin position="193"/>
        <end position="202"/>
    </location>
</feature>
<evidence type="ECO:0000313" key="4">
    <source>
        <dbReference type="Proteomes" id="UP000267029"/>
    </source>
</evidence>
<name>A0A158QST4_MESCO</name>
<dbReference type="GO" id="GO:0003729">
    <property type="term" value="F:mRNA binding"/>
    <property type="evidence" value="ECO:0007669"/>
    <property type="project" value="TreeGrafter"/>
</dbReference>
<feature type="region of interest" description="Disordered" evidence="1">
    <location>
        <begin position="152"/>
        <end position="251"/>
    </location>
</feature>
<accession>A0A158QST4</accession>
<evidence type="ECO:0000259" key="2">
    <source>
        <dbReference type="PROSITE" id="PS50882"/>
    </source>
</evidence>
<feature type="region of interest" description="Disordered" evidence="1">
    <location>
        <begin position="336"/>
        <end position="358"/>
    </location>
</feature>
<protein>
    <recommendedName>
        <fullName evidence="2">YTH domain-containing protein</fullName>
    </recommendedName>
</protein>
<dbReference type="CDD" id="cd21134">
    <property type="entry name" value="YTH"/>
    <property type="match status" value="1"/>
</dbReference>
<feature type="compositionally biased region" description="Polar residues" evidence="1">
    <location>
        <begin position="165"/>
        <end position="176"/>
    </location>
</feature>
<feature type="compositionally biased region" description="Polar residues" evidence="1">
    <location>
        <begin position="222"/>
        <end position="233"/>
    </location>
</feature>
<evidence type="ECO:0000313" key="3">
    <source>
        <dbReference type="EMBL" id="VDD75354.1"/>
    </source>
</evidence>
<sequence length="703" mass="75189">MMSSISYDASAATVATGNAKAPNNVASLTAAAYLRGGVQHPVNPTPDNSFMYQYTAPPLSSSPSPYPSAARDRATQPANLPAPSYLEYAAAAAAHLPYYCPQYLQAAAAASVAAATAAQYTPVDAAAFLPPQPHSTPSTAINKDCSFNYQQVMSPQEQQQQHQQSGHYLNPSTVPLPSQDHLVSGTAVPPPLSSSRSTPSSSAATMNVQKRRFSSPPAGGSSEKQPTCQQNPVESAPPAASAPPVYGMSEPMAQPRCADGVVGSGESLYTAMLAAAADQRQHQQQQQQQQMQQLYAAAAAAAACYPPELQLYAAPRIPDPYWPGFSSASPRHLSWYSRGHQFTPPPPPPPPPTAREEQPTLQDCYYDLATAFHSMRLCGGGSGVPSERGTYSPIQYATEAAAAAWGYPTQSSSQTSSPFPTLYGALTTQHHLHGHQPAGPGLRLHQTEFDPEELARLCPGINPPELDPSLIWRTRYFVIKSNSTRHVMLSIQHGVWCSTLAGNDCLNRAYLSMQQNSTTSQFADVVVLRPYSVVAPGSIHSTVAVTVRRQYSQLPQAALGYLICAVDFLCAFKQSPNSAGAGGNGGGGGSASSGAPVPSGGVGWCRPGRVLLFFSVNTSGCFCGVAEMISPVDKTKQLDIWQDSRWRGAFKVRWIYAKNVPNRLLRHIQVESSENRAVTHLRDTNEILPASKGEEMLEIIHNN</sequence>
<evidence type="ECO:0000256" key="1">
    <source>
        <dbReference type="SAM" id="MobiDB-lite"/>
    </source>
</evidence>
<feature type="domain" description="YTH" evidence="2">
    <location>
        <begin position="474"/>
        <end position="699"/>
    </location>
</feature>
<dbReference type="Proteomes" id="UP000267029">
    <property type="component" value="Unassembled WGS sequence"/>
</dbReference>
<gene>
    <name evidence="3" type="ORF">MCOS_LOCUS1357</name>
</gene>
<reference evidence="3 4" key="1">
    <citation type="submission" date="2018-10" db="EMBL/GenBank/DDBJ databases">
        <authorList>
            <consortium name="Pathogen Informatics"/>
        </authorList>
    </citation>
    <scope>NUCLEOTIDE SEQUENCE [LARGE SCALE GENOMIC DNA]</scope>
</reference>
<dbReference type="AlphaFoldDB" id="A0A158QST4"/>
<dbReference type="PROSITE" id="PS50882">
    <property type="entry name" value="YTH"/>
    <property type="match status" value="1"/>
</dbReference>
<dbReference type="EMBL" id="UXSR01000165">
    <property type="protein sequence ID" value="VDD75354.1"/>
    <property type="molecule type" value="Genomic_DNA"/>
</dbReference>
<dbReference type="PANTHER" id="PTHR12357:SF89">
    <property type="entry name" value="YTH DOMAIN-CONTAINING FAMILY PROTEIN"/>
    <property type="match status" value="1"/>
</dbReference>
<dbReference type="InterPro" id="IPR045168">
    <property type="entry name" value="YTH_prot"/>
</dbReference>
<dbReference type="STRING" id="53468.A0A158QST4"/>
<dbReference type="PANTHER" id="PTHR12357">
    <property type="entry name" value="YTH YT521-B HOMOLOGY DOMAIN-CONTAINING"/>
    <property type="match status" value="1"/>
</dbReference>
<keyword evidence="4" id="KW-1185">Reference proteome</keyword>
<proteinExistence type="predicted"/>